<comment type="caution">
    <text evidence="8">The sequence shown here is derived from an EMBL/GenBank/DDBJ whole genome shotgun (WGS) entry which is preliminary data.</text>
</comment>
<dbReference type="PANTHER" id="PTHR33751:SF9">
    <property type="entry name" value="CYTOCHROME C4"/>
    <property type="match status" value="1"/>
</dbReference>
<evidence type="ECO:0000313" key="9">
    <source>
        <dbReference type="Proteomes" id="UP001294412"/>
    </source>
</evidence>
<proteinExistence type="predicted"/>
<gene>
    <name evidence="8" type="ORF">U0C82_08025</name>
</gene>
<feature type="domain" description="Cytochrome c" evidence="7">
    <location>
        <begin position="344"/>
        <end position="428"/>
    </location>
</feature>
<protein>
    <submittedName>
        <fullName evidence="8">C-type cytochrome</fullName>
    </submittedName>
</protein>
<dbReference type="PANTHER" id="PTHR33751">
    <property type="entry name" value="CBB3-TYPE CYTOCHROME C OXIDASE SUBUNIT FIXP"/>
    <property type="match status" value="1"/>
</dbReference>
<evidence type="ECO:0000256" key="3">
    <source>
        <dbReference type="ARBA" id="ARBA00022723"/>
    </source>
</evidence>
<dbReference type="InterPro" id="IPR009056">
    <property type="entry name" value="Cyt_c-like_dom"/>
</dbReference>
<dbReference type="Proteomes" id="UP001294412">
    <property type="component" value="Unassembled WGS sequence"/>
</dbReference>
<evidence type="ECO:0000256" key="6">
    <source>
        <dbReference type="PROSITE-ProRule" id="PRU00433"/>
    </source>
</evidence>
<dbReference type="Gene3D" id="1.10.760.10">
    <property type="entry name" value="Cytochrome c-like domain"/>
    <property type="match status" value="3"/>
</dbReference>
<keyword evidence="9" id="KW-1185">Reference proteome</keyword>
<dbReference type="EMBL" id="JAXLPB010000002">
    <property type="protein sequence ID" value="MDY8109091.1"/>
    <property type="molecule type" value="Genomic_DNA"/>
</dbReference>
<evidence type="ECO:0000256" key="2">
    <source>
        <dbReference type="ARBA" id="ARBA00022617"/>
    </source>
</evidence>
<name>A0ABU5I1J3_9HYPH</name>
<keyword evidence="3 6" id="KW-0479">Metal-binding</keyword>
<dbReference type="SUPFAM" id="SSF46626">
    <property type="entry name" value="Cytochrome c"/>
    <property type="match status" value="3"/>
</dbReference>
<evidence type="ECO:0000256" key="4">
    <source>
        <dbReference type="ARBA" id="ARBA00022982"/>
    </source>
</evidence>
<dbReference type="RefSeq" id="WP_322186551.1">
    <property type="nucleotide sequence ID" value="NZ_JAXLPB010000002.1"/>
</dbReference>
<evidence type="ECO:0000259" key="7">
    <source>
        <dbReference type="PROSITE" id="PS51007"/>
    </source>
</evidence>
<keyword evidence="4" id="KW-0249">Electron transport</keyword>
<evidence type="ECO:0000256" key="1">
    <source>
        <dbReference type="ARBA" id="ARBA00022448"/>
    </source>
</evidence>
<feature type="domain" description="Cytochrome c" evidence="7">
    <location>
        <begin position="79"/>
        <end position="165"/>
    </location>
</feature>
<accession>A0ABU5I1J3</accession>
<dbReference type="Pfam" id="PF13442">
    <property type="entry name" value="Cytochrome_CBB3"/>
    <property type="match status" value="1"/>
</dbReference>
<sequence length="431" mass="45921">MKKRIALDFVLTWKKIAAAGLGIVVLALAVSFSGMVSIAASSDHFKPVGWFLHWTMQNAVARQSLGTEVPEDVDLSDPALVQRASGHFATGCAPCHGAPGVAQSPVVLSMTPHPPRLEGKVGEWKDRELYWIGLHGIKYSGMPAWPAQDRDDEVWSVVAFLRVLPGMSAETYARLALGGTRARVEFEAGTEQTAGLDGVVEDALADCARCHARDGLGRGEGESAGAFPVIAGQPEPYLFATLMAFKDGYRHSGYMQPPASRYSVDVLRALAGWYAAQPAGAIAPETPSAIEGPIAPASPLPSGDGIPPQIFPAANRSAQAYDIELAAGGLPTEGSRGMLQLGQLIAEKGIAARKLPACDSCHGAEGRRKNAYFPYLGGQPAWYTKTHLELWKHGERSGTKFAHLMDEIAVNLTAEQIDAVAAWYASRPVGE</sequence>
<keyword evidence="5 6" id="KW-0408">Iron</keyword>
<evidence type="ECO:0000313" key="8">
    <source>
        <dbReference type="EMBL" id="MDY8109091.1"/>
    </source>
</evidence>
<organism evidence="8 9">
    <name type="scientific">Fulvimarina uroteuthidis</name>
    <dbReference type="NCBI Taxonomy" id="3098149"/>
    <lineage>
        <taxon>Bacteria</taxon>
        <taxon>Pseudomonadati</taxon>
        <taxon>Pseudomonadota</taxon>
        <taxon>Alphaproteobacteria</taxon>
        <taxon>Hyphomicrobiales</taxon>
        <taxon>Aurantimonadaceae</taxon>
        <taxon>Fulvimarina</taxon>
    </lineage>
</organism>
<dbReference type="InterPro" id="IPR036909">
    <property type="entry name" value="Cyt_c-like_dom_sf"/>
</dbReference>
<keyword evidence="1" id="KW-0813">Transport</keyword>
<reference evidence="8 9" key="1">
    <citation type="submission" date="2023-12" db="EMBL/GenBank/DDBJ databases">
        <title>Description of Novel Strain Fulvimarina sp. 2208YS6-2-32 isolated from Uroteuthis (Photololigo) edulis.</title>
        <authorList>
            <person name="Park J.-S."/>
        </authorList>
    </citation>
    <scope>NUCLEOTIDE SEQUENCE [LARGE SCALE GENOMIC DNA]</scope>
    <source>
        <strain evidence="8 9">2208YS6-2-32</strain>
    </source>
</reference>
<evidence type="ECO:0000256" key="5">
    <source>
        <dbReference type="ARBA" id="ARBA00023004"/>
    </source>
</evidence>
<feature type="domain" description="Cytochrome c" evidence="7">
    <location>
        <begin position="190"/>
        <end position="278"/>
    </location>
</feature>
<dbReference type="PROSITE" id="PS51007">
    <property type="entry name" value="CYTC"/>
    <property type="match status" value="3"/>
</dbReference>
<dbReference type="InterPro" id="IPR050597">
    <property type="entry name" value="Cytochrome_c_Oxidase_Subunit"/>
</dbReference>
<keyword evidence="2 6" id="KW-0349">Heme</keyword>